<sequence>MAFHKIDRDSINSITNALDFFQVPPTNVSISSSKVFEILTNNPLTDTPYHFKIHSSQNYIDLSKIYLFTEFQIKKEGADGKLVNLDGDNVAPIQLIGQTFINNMKISINGREIFHSNSLYAYKTYFSHELSYSMGAKNSHLNASGYYYDSDTNLEGGNGFNSRKKLFEKSKTVQFMSKLDADFLNQPLYLINHCEIDIEISPNDTRFVLIAPPKANETAPIYHFEIVSCKLYVKKVDLMDGLALDIARKLETKPARYAIRKTMMKPLFISQGRYEFNANLFMDQVPRRITLGLVANNDYVGRQDRSPFNFQHFHVREISIIANGRSYPQAPYDFDYNNAKYVRAFHDMNEAVGLTNSSENNGITYQQYGKTHCIYVFNLTNSGEDNSNTFDLIKNGTTAVNIKFNQPIPEGGAMLIVMGEADSLIMLDKNRTIARCFPCNNLPKPVEGKALIVNLDPQGYEGSHWISIYVQNKDEIIYFDSLNLPISGGNEYVKKLDEYVKITKKFNLTKVQSKFLITNLPSDPEALLAGIFQSCIDQTIEKARDEQINPDHLGCTISSQVLESDIWIPVRQITNNTLDSILNQFMKVSQSKKQESTTLVGEPFSVTVTAVKKNGLPQDISGSGRKLKHVKNKINNNNLIKIKNSDTHCLFYALVASFVYTTCSWPKWKFYNYMHSRFGQKNVLKNDTDSLMNSIGAKKGQRNYSAAEWVPLVVDHWNNKFTYQIKVFIFGENGLYKPIFKYGPETYKTSIILYHNNNHFDGVRRTGDLFGQPYCLSCETVYDRSSKHNTKCLSRCMNCLRIGPEYPCKSLDNFVNQCQDCEKLFENKNCFDYHLSSNRCKNSKKCSQCGVIWDVQINTKKGRQGHVCSETYCKICYVYHEPKRGCFIEPLILKNEKVYRIVVFDIETMQYNIINGKREHEANFIAVKITCLDCIKIKNKDECKVCGKYKTITFSIKPFTKTKVDKQHISNTPLTDFVDWILNCDYDTMVFSHFGGEI</sequence>
<organism evidence="1 2">
    <name type="scientific">Meloidogyne graminicola</name>
    <dbReference type="NCBI Taxonomy" id="189291"/>
    <lineage>
        <taxon>Eukaryota</taxon>
        <taxon>Metazoa</taxon>
        <taxon>Ecdysozoa</taxon>
        <taxon>Nematoda</taxon>
        <taxon>Chromadorea</taxon>
        <taxon>Rhabditida</taxon>
        <taxon>Tylenchina</taxon>
        <taxon>Tylenchomorpha</taxon>
        <taxon>Tylenchoidea</taxon>
        <taxon>Meloidogynidae</taxon>
        <taxon>Meloidogyninae</taxon>
        <taxon>Meloidogyne</taxon>
    </lineage>
</organism>
<gene>
    <name evidence="1" type="ORF">Mgra_00004585</name>
</gene>
<evidence type="ECO:0008006" key="3">
    <source>
        <dbReference type="Google" id="ProtNLM"/>
    </source>
</evidence>
<dbReference type="EMBL" id="JABEBT010000035">
    <property type="protein sequence ID" value="KAF7636004.1"/>
    <property type="molecule type" value="Genomic_DNA"/>
</dbReference>
<evidence type="ECO:0000313" key="1">
    <source>
        <dbReference type="EMBL" id="KAF7636004.1"/>
    </source>
</evidence>
<reference evidence="1" key="1">
    <citation type="journal article" date="2020" name="Ecol. Evol.">
        <title>Genome structure and content of the rice root-knot nematode (Meloidogyne graminicola).</title>
        <authorList>
            <person name="Phan N.T."/>
            <person name="Danchin E.G.J."/>
            <person name="Klopp C."/>
            <person name="Perfus-Barbeoch L."/>
            <person name="Kozlowski D.K."/>
            <person name="Koutsovoulos G.D."/>
            <person name="Lopez-Roques C."/>
            <person name="Bouchez O."/>
            <person name="Zahm M."/>
            <person name="Besnard G."/>
            <person name="Bellafiore S."/>
        </authorList>
    </citation>
    <scope>NUCLEOTIDE SEQUENCE</scope>
    <source>
        <strain evidence="1">VN-18</strain>
    </source>
</reference>
<dbReference type="AlphaFoldDB" id="A0A8S9ZS11"/>
<comment type="caution">
    <text evidence="1">The sequence shown here is derived from an EMBL/GenBank/DDBJ whole genome shotgun (WGS) entry which is preliminary data.</text>
</comment>
<dbReference type="OrthoDB" id="5870771at2759"/>
<dbReference type="GO" id="GO:0004748">
    <property type="term" value="F:ribonucleoside-diphosphate reductase activity, thioredoxin disulfide as acceptor"/>
    <property type="evidence" value="ECO:0007669"/>
    <property type="project" value="TreeGrafter"/>
</dbReference>
<accession>A0A8S9ZS11</accession>
<dbReference type="InterPro" id="IPR000358">
    <property type="entry name" value="RNR_small_fam"/>
</dbReference>
<dbReference type="GO" id="GO:0009263">
    <property type="term" value="P:deoxyribonucleotide biosynthetic process"/>
    <property type="evidence" value="ECO:0007669"/>
    <property type="project" value="InterPro"/>
</dbReference>
<evidence type="ECO:0000313" key="2">
    <source>
        <dbReference type="Proteomes" id="UP000605970"/>
    </source>
</evidence>
<dbReference type="PANTHER" id="PTHR23409">
    <property type="entry name" value="RIBONUCLEOSIDE-DIPHOSPHATE REDUCTASE SMALL CHAIN"/>
    <property type="match status" value="1"/>
</dbReference>
<proteinExistence type="predicted"/>
<keyword evidence="2" id="KW-1185">Reference proteome</keyword>
<protein>
    <recommendedName>
        <fullName evidence="3">DNA-directed DNA polymerase</fullName>
    </recommendedName>
</protein>
<dbReference type="Proteomes" id="UP000605970">
    <property type="component" value="Unassembled WGS sequence"/>
</dbReference>
<dbReference type="PANTHER" id="PTHR23409:SF21">
    <property type="entry name" value="CAPSID PROTEIN"/>
    <property type="match status" value="1"/>
</dbReference>
<name>A0A8S9ZS11_9BILA</name>
<dbReference type="GO" id="GO:0005829">
    <property type="term" value="C:cytosol"/>
    <property type="evidence" value="ECO:0007669"/>
    <property type="project" value="TreeGrafter"/>
</dbReference>